<feature type="transmembrane region" description="Helical" evidence="1">
    <location>
        <begin position="412"/>
        <end position="430"/>
    </location>
</feature>
<feature type="transmembrane region" description="Helical" evidence="1">
    <location>
        <begin position="101"/>
        <end position="122"/>
    </location>
</feature>
<dbReference type="Pfam" id="PF09586">
    <property type="entry name" value="YfhO"/>
    <property type="match status" value="1"/>
</dbReference>
<keyword evidence="1" id="KW-0472">Membrane</keyword>
<dbReference type="HOGENOM" id="CLU_008413_3_0_9"/>
<reference evidence="2 3" key="1">
    <citation type="submission" date="2010-07" db="EMBL/GenBank/DDBJ databases">
        <authorList>
            <person name="Sid Ahmed O."/>
        </authorList>
    </citation>
    <scope>NUCLEOTIDE SEQUENCE [LARGE SCALE GENOMIC DNA]</scope>
    <source>
        <strain evidence="2 3">TX4248</strain>
    </source>
</reference>
<feature type="transmembrane region" description="Helical" evidence="1">
    <location>
        <begin position="185"/>
        <end position="209"/>
    </location>
</feature>
<feature type="transmembrane region" description="Helical" evidence="1">
    <location>
        <begin position="230"/>
        <end position="250"/>
    </location>
</feature>
<dbReference type="Proteomes" id="UP000004846">
    <property type="component" value="Unassembled WGS sequence"/>
</dbReference>
<proteinExistence type="predicted"/>
<feature type="transmembrane region" description="Helical" evidence="1">
    <location>
        <begin position="293"/>
        <end position="311"/>
    </location>
</feature>
<feature type="transmembrane region" description="Helical" evidence="1">
    <location>
        <begin position="323"/>
        <end position="347"/>
    </location>
</feature>
<feature type="transmembrane region" description="Helical" evidence="1">
    <location>
        <begin position="155"/>
        <end position="173"/>
    </location>
</feature>
<dbReference type="AlphaFoldDB" id="A0A125W4S7"/>
<organism evidence="2 3">
    <name type="scientific">Enterococcus faecalis TX4248</name>
    <dbReference type="NCBI Taxonomy" id="749495"/>
    <lineage>
        <taxon>Bacteria</taxon>
        <taxon>Bacillati</taxon>
        <taxon>Bacillota</taxon>
        <taxon>Bacilli</taxon>
        <taxon>Lactobacillales</taxon>
        <taxon>Enterococcaceae</taxon>
        <taxon>Enterococcus</taxon>
    </lineage>
</organism>
<dbReference type="EMBL" id="AEBR01000067">
    <property type="protein sequence ID" value="EFM82311.1"/>
    <property type="molecule type" value="Genomic_DNA"/>
</dbReference>
<evidence type="ECO:0000256" key="1">
    <source>
        <dbReference type="SAM" id="Phobius"/>
    </source>
</evidence>
<keyword evidence="1" id="KW-1133">Transmembrane helix</keyword>
<comment type="caution">
    <text evidence="2">The sequence shown here is derived from an EMBL/GenBank/DDBJ whole genome shotgun (WGS) entry which is preliminary data.</text>
</comment>
<dbReference type="PANTHER" id="PTHR38454:SF1">
    <property type="entry name" value="INTEGRAL MEMBRANE PROTEIN"/>
    <property type="match status" value="1"/>
</dbReference>
<feature type="transmembrane region" description="Helical" evidence="1">
    <location>
        <begin position="134"/>
        <end position="150"/>
    </location>
</feature>
<accession>A0A125W4S7</accession>
<feature type="transmembrane region" description="Helical" evidence="1">
    <location>
        <begin position="381"/>
        <end position="400"/>
    </location>
</feature>
<dbReference type="InterPro" id="IPR018580">
    <property type="entry name" value="Uncharacterised_YfhO"/>
</dbReference>
<dbReference type="PANTHER" id="PTHR38454">
    <property type="entry name" value="INTEGRAL MEMBRANE PROTEIN-RELATED"/>
    <property type="match status" value="1"/>
</dbReference>
<gene>
    <name evidence="2" type="ORF">HMPREF9498_02038</name>
</gene>
<keyword evidence="1" id="KW-0812">Transmembrane</keyword>
<feature type="transmembrane region" description="Helical" evidence="1">
    <location>
        <begin position="437"/>
        <end position="457"/>
    </location>
</feature>
<feature type="transmembrane region" description="Helical" evidence="1">
    <location>
        <begin position="75"/>
        <end position="94"/>
    </location>
</feature>
<evidence type="ECO:0000313" key="2">
    <source>
        <dbReference type="EMBL" id="EFM82311.1"/>
    </source>
</evidence>
<feature type="transmembrane region" description="Helical" evidence="1">
    <location>
        <begin position="353"/>
        <end position="374"/>
    </location>
</feature>
<dbReference type="RefSeq" id="WP_002402335.1">
    <property type="nucleotide sequence ID" value="NZ_GL454464.1"/>
</dbReference>
<protein>
    <submittedName>
        <fullName evidence="2">Bacterial membrane protein YfhO</fullName>
    </submittedName>
</protein>
<evidence type="ECO:0000313" key="3">
    <source>
        <dbReference type="Proteomes" id="UP000004846"/>
    </source>
</evidence>
<name>A0A125W4S7_ENTFL</name>
<feature type="transmembrane region" description="Helical" evidence="1">
    <location>
        <begin position="7"/>
        <end position="27"/>
    </location>
</feature>
<sequence length="854" mass="97871">MKNKSKLLWLGSFFLPFLLLLLVWMTLQLAPFGDNNLLVSDLGTQYMPFLSFLKRSFHEGITTFYSFSNEIGESIVPLAAYYLLSPFNVLAFFFPYEQLPIAILWIITLKLALMGTTMFSYLKYTYQKVDGTTLLFSTSYSFCGFVTVYSQNFMWLDALILFPLILLGLQRLWDQRKWGLYSITLFLAIVTNYYMGYMICLFAVLYSIYWFFKKNTQAHAIRQFFKQSPLFILVSFLTGTATSFLLLPAAEGMLYTKKADFDVSTFFLTPKFNTSFFSQLGLGSINYELRLDHLPTVFAGLFVTLLCVAYFQTKQIALKERIASAILLFILFLSFWLEAFNTVWHMFQSPAGFPYRNVFIFSFLLIVFAYEVWLKKVTIPWTAPIIFSLLLVIGYGSLYYGPQKNLLISINYLWLSLLFIWLIFFCLRLAHKKALRNYVVVALFLLVSTELTTNFWISFKHMPFGSQATFAQDYRKHSQLIDEKMASAPELYRMKQVIPSKETGFREINNGYNNPLLYGYAGVSSYTSTLTATTQDTLSALGLYRKNDRRIAYVDNSQLTNLLLNVKYDFLPIEKPTSEKLLKTVGSTKIMENDEAIGMGFLAPTALTKLKLAKNNPLDAQEELLQTLVPTDKPYFKTASLINEPHHTNETIEATFKVNSTGDLHLYIPNLKWKKVTQLKVNQQVISTPIYIATNQLFNLGHFEKGTTVTLSLTAEQVVDLTNWQLQTLDQTAFNRAVDKLRQQALHVNLTKKGHLNGALNVPENDTQLLYTSIPYDQDWQVKSSLQKEPLKTQRILGGFLAVEVPAGKQQLTFAYHPRMIYLGTAVSGTILLGTAGYLGFKKYRRKRQEATHD</sequence>
<feature type="transmembrane region" description="Helical" evidence="1">
    <location>
        <begin position="820"/>
        <end position="841"/>
    </location>
</feature>